<sequence length="307" mass="34662">MATPNGRAPAPRAPQFTRRQDTSGPFVPSQSFQDSPPRIDEYPRGYPSLSAFLSGDREFTMFRSFTRLHARVLLHKQDELAELEQRLDQLDQKDSKVDSYRLLTNRHSSGDTERRGLLTEIERKLNEFNNLLESLLAHLERPEPDESQIKSVRNWVDGKRPVVYSETTFLNDRSDLKRARHTVEKGGLENLLASYSSWPCLRGIYEFLSLLDTSARSDDPKVKLIKASRLVAVSRALTTVLAVTTLVVPIGVLYSVQPVPMRLFIIAAFTCIFSSALCWLTSSRNYEIFSATAAYCAVMVVFVGSLP</sequence>
<dbReference type="Proteomes" id="UP000009096">
    <property type="component" value="Chromosome 5"/>
</dbReference>
<evidence type="ECO:0000259" key="3">
    <source>
        <dbReference type="Pfam" id="PF20237"/>
    </source>
</evidence>
<proteinExistence type="predicted"/>
<dbReference type="AlphaFoldDB" id="W7N074"/>
<keyword evidence="2" id="KW-0812">Transmembrane</keyword>
<evidence type="ECO:0000256" key="2">
    <source>
        <dbReference type="SAM" id="Phobius"/>
    </source>
</evidence>
<gene>
    <name evidence="4" type="ORF">FVEG_16582</name>
</gene>
<feature type="region of interest" description="Disordered" evidence="1">
    <location>
        <begin position="1"/>
        <end position="41"/>
    </location>
</feature>
<dbReference type="PANTHER" id="PTHR34502">
    <property type="entry name" value="DUF6594 DOMAIN-CONTAINING PROTEIN-RELATED"/>
    <property type="match status" value="1"/>
</dbReference>
<feature type="transmembrane region" description="Helical" evidence="2">
    <location>
        <begin position="263"/>
        <end position="282"/>
    </location>
</feature>
<dbReference type="EMBL" id="DS022253">
    <property type="protein sequence ID" value="EWG50102.1"/>
    <property type="molecule type" value="Genomic_DNA"/>
</dbReference>
<feature type="transmembrane region" description="Helical" evidence="2">
    <location>
        <begin position="288"/>
        <end position="306"/>
    </location>
</feature>
<reference evidence="4 5" key="1">
    <citation type="journal article" date="2010" name="Nature">
        <title>Comparative genomics reveals mobile pathogenicity chromosomes in Fusarium.</title>
        <authorList>
            <person name="Ma L.J."/>
            <person name="van der Does H.C."/>
            <person name="Borkovich K.A."/>
            <person name="Coleman J.J."/>
            <person name="Daboussi M.J."/>
            <person name="Di Pietro A."/>
            <person name="Dufresne M."/>
            <person name="Freitag M."/>
            <person name="Grabherr M."/>
            <person name="Henrissat B."/>
            <person name="Houterman P.M."/>
            <person name="Kang S."/>
            <person name="Shim W.B."/>
            <person name="Woloshuk C."/>
            <person name="Xie X."/>
            <person name="Xu J.R."/>
            <person name="Antoniw J."/>
            <person name="Baker S.E."/>
            <person name="Bluhm B.H."/>
            <person name="Breakspear A."/>
            <person name="Brown D.W."/>
            <person name="Butchko R.A."/>
            <person name="Chapman S."/>
            <person name="Coulson R."/>
            <person name="Coutinho P.M."/>
            <person name="Danchin E.G."/>
            <person name="Diener A."/>
            <person name="Gale L.R."/>
            <person name="Gardiner D.M."/>
            <person name="Goff S."/>
            <person name="Hammond-Kosack K.E."/>
            <person name="Hilburn K."/>
            <person name="Hua-Van A."/>
            <person name="Jonkers W."/>
            <person name="Kazan K."/>
            <person name="Kodira C.D."/>
            <person name="Koehrsen M."/>
            <person name="Kumar L."/>
            <person name="Lee Y.H."/>
            <person name="Li L."/>
            <person name="Manners J.M."/>
            <person name="Miranda-Saavedra D."/>
            <person name="Mukherjee M."/>
            <person name="Park G."/>
            <person name="Park J."/>
            <person name="Park S.Y."/>
            <person name="Proctor R.H."/>
            <person name="Regev A."/>
            <person name="Ruiz-Roldan M.C."/>
            <person name="Sain D."/>
            <person name="Sakthikumar S."/>
            <person name="Sykes S."/>
            <person name="Schwartz D.C."/>
            <person name="Turgeon B.G."/>
            <person name="Wapinski I."/>
            <person name="Yoder O."/>
            <person name="Young S."/>
            <person name="Zeng Q."/>
            <person name="Zhou S."/>
            <person name="Galagan J."/>
            <person name="Cuomo C.A."/>
            <person name="Kistler H.C."/>
            <person name="Rep M."/>
        </authorList>
    </citation>
    <scope>NUCLEOTIDE SEQUENCE [LARGE SCALE GENOMIC DNA]</scope>
    <source>
        <strain evidence="5">M3125 / FGSC 7600</strain>
    </source>
</reference>
<dbReference type="PANTHER" id="PTHR34502:SF3">
    <property type="entry name" value="DUF6594 DOMAIN-CONTAINING PROTEIN"/>
    <property type="match status" value="1"/>
</dbReference>
<dbReference type="InterPro" id="IPR046529">
    <property type="entry name" value="DUF6594"/>
</dbReference>
<keyword evidence="2" id="KW-0472">Membrane</keyword>
<evidence type="ECO:0000313" key="4">
    <source>
        <dbReference type="EMBL" id="EWG50102.1"/>
    </source>
</evidence>
<keyword evidence="5" id="KW-1185">Reference proteome</keyword>
<dbReference type="VEuPathDB" id="FungiDB:FVEG_16582"/>
<name>W7N074_GIBM7</name>
<dbReference type="OrthoDB" id="5342093at2759"/>
<dbReference type="Pfam" id="PF20237">
    <property type="entry name" value="DUF6594"/>
    <property type="match status" value="1"/>
</dbReference>
<feature type="transmembrane region" description="Helical" evidence="2">
    <location>
        <begin position="236"/>
        <end position="256"/>
    </location>
</feature>
<keyword evidence="2" id="KW-1133">Transmembrane helix</keyword>
<dbReference type="RefSeq" id="XP_018756293.1">
    <property type="nucleotide sequence ID" value="XM_018905829.1"/>
</dbReference>
<dbReference type="KEGG" id="fvr:FVEG_16582"/>
<accession>W7N074</accession>
<evidence type="ECO:0000256" key="1">
    <source>
        <dbReference type="SAM" id="MobiDB-lite"/>
    </source>
</evidence>
<dbReference type="GeneID" id="30073458"/>
<feature type="domain" description="DUF6594" evidence="3">
    <location>
        <begin position="46"/>
        <end position="300"/>
    </location>
</feature>
<organism evidence="4 5">
    <name type="scientific">Gibberella moniliformis (strain M3125 / FGSC 7600)</name>
    <name type="common">Maize ear and stalk rot fungus</name>
    <name type="synonym">Fusarium verticillioides</name>
    <dbReference type="NCBI Taxonomy" id="334819"/>
    <lineage>
        <taxon>Eukaryota</taxon>
        <taxon>Fungi</taxon>
        <taxon>Dikarya</taxon>
        <taxon>Ascomycota</taxon>
        <taxon>Pezizomycotina</taxon>
        <taxon>Sordariomycetes</taxon>
        <taxon>Hypocreomycetidae</taxon>
        <taxon>Hypocreales</taxon>
        <taxon>Nectriaceae</taxon>
        <taxon>Fusarium</taxon>
        <taxon>Fusarium fujikuroi species complex</taxon>
    </lineage>
</organism>
<evidence type="ECO:0000313" key="5">
    <source>
        <dbReference type="Proteomes" id="UP000009096"/>
    </source>
</evidence>
<dbReference type="EMBL" id="CM000582">
    <property type="protein sequence ID" value="EWG50102.1"/>
    <property type="molecule type" value="Genomic_DNA"/>
</dbReference>
<protein>
    <recommendedName>
        <fullName evidence="3">DUF6594 domain-containing protein</fullName>
    </recommendedName>
</protein>